<sequence length="280" mass="30867">MARQAWTFLDGSWQEGNPPIMGPLSHAAWMSSIIFDGARGFEGVAPDLDRHCVRAVASAKAMGLEATLPAEEIEALAREGLRRFPADAAVYIRPMFWAEEGWIEPDPAATRFCLSIYDSPLPQPGEDTACFAQGLRRPSPEMAPTRAKAACLYPQSGMAMRQAKQRGFTNAVMLDPIGNVAEFATANIFMAKDGAVHTPAANGTFLAGITRRRVIELLRHAGVEVLERAIRPDELAEADEIFQTGNFAKVLPCTRLEDRHLQPGPFYAKARKLYWDWAHS</sequence>
<protein>
    <recommendedName>
        <fullName evidence="8">Probable branched-chain-amino-acid aminotransferase</fullName>
        <ecNumber evidence="7">2.6.1.42</ecNumber>
    </recommendedName>
</protein>
<name>A0A0A0D7V1_9PROT</name>
<dbReference type="EMBL" id="JANX01000141">
    <property type="protein sequence ID" value="KGM33868.1"/>
    <property type="molecule type" value="Genomic_DNA"/>
</dbReference>
<dbReference type="Gene3D" id="3.20.10.10">
    <property type="entry name" value="D-amino Acid Aminotransferase, subunit A, domain 2"/>
    <property type="match status" value="1"/>
</dbReference>
<dbReference type="EC" id="2.6.1.42" evidence="7"/>
<dbReference type="RefSeq" id="WP_034837092.1">
    <property type="nucleotide sequence ID" value="NZ_JANX01000141.1"/>
</dbReference>
<evidence type="ECO:0000256" key="9">
    <source>
        <dbReference type="ARBA" id="ARBA00022898"/>
    </source>
</evidence>
<comment type="catalytic activity">
    <reaction evidence="13">
        <text>L-leucine + 2-oxoglutarate = 4-methyl-2-oxopentanoate + L-glutamate</text>
        <dbReference type="Rhea" id="RHEA:18321"/>
        <dbReference type="ChEBI" id="CHEBI:16810"/>
        <dbReference type="ChEBI" id="CHEBI:17865"/>
        <dbReference type="ChEBI" id="CHEBI:29985"/>
        <dbReference type="ChEBI" id="CHEBI:57427"/>
        <dbReference type="EC" id="2.6.1.42"/>
    </reaction>
</comment>
<dbReference type="PROSITE" id="PS00770">
    <property type="entry name" value="AA_TRANSFER_CLASS_4"/>
    <property type="match status" value="1"/>
</dbReference>
<evidence type="ECO:0000256" key="1">
    <source>
        <dbReference type="ARBA" id="ARBA00001933"/>
    </source>
</evidence>
<evidence type="ECO:0000256" key="14">
    <source>
        <dbReference type="RuleBase" id="RU004106"/>
    </source>
</evidence>
<dbReference type="SUPFAM" id="SSF56752">
    <property type="entry name" value="D-aminoacid aminotransferase-like PLP-dependent enzymes"/>
    <property type="match status" value="1"/>
</dbReference>
<comment type="similarity">
    <text evidence="6 14">Belongs to the class-IV pyridoxal-phosphate-dependent aminotransferase family.</text>
</comment>
<dbReference type="InterPro" id="IPR018300">
    <property type="entry name" value="Aminotrans_IV_CS"/>
</dbReference>
<comment type="pathway">
    <text evidence="3">Amino-acid biosynthesis; L-isoleucine biosynthesis; L-isoleucine from 2-oxobutanoate: step 4/4.</text>
</comment>
<dbReference type="Pfam" id="PF01063">
    <property type="entry name" value="Aminotran_4"/>
    <property type="match status" value="1"/>
</dbReference>
<proteinExistence type="inferred from homology"/>
<dbReference type="Proteomes" id="UP000029995">
    <property type="component" value="Unassembled WGS sequence"/>
</dbReference>
<comment type="catalytic activity">
    <reaction evidence="11">
        <text>L-valine + 2-oxoglutarate = 3-methyl-2-oxobutanoate + L-glutamate</text>
        <dbReference type="Rhea" id="RHEA:24813"/>
        <dbReference type="ChEBI" id="CHEBI:11851"/>
        <dbReference type="ChEBI" id="CHEBI:16810"/>
        <dbReference type="ChEBI" id="CHEBI:29985"/>
        <dbReference type="ChEBI" id="CHEBI:57762"/>
        <dbReference type="EC" id="2.6.1.42"/>
    </reaction>
</comment>
<dbReference type="PANTHER" id="PTHR42743:SF11">
    <property type="entry name" value="AMINODEOXYCHORISMATE LYASE"/>
    <property type="match status" value="1"/>
</dbReference>
<evidence type="ECO:0000256" key="15">
    <source>
        <dbReference type="RuleBase" id="RU004516"/>
    </source>
</evidence>
<dbReference type="OrthoDB" id="21319at2"/>
<keyword evidence="16" id="KW-0032">Aminotransferase</keyword>
<dbReference type="InterPro" id="IPR050571">
    <property type="entry name" value="Class-IV_PLP-Dep_Aminotrnsfr"/>
</dbReference>
<dbReference type="PANTHER" id="PTHR42743">
    <property type="entry name" value="AMINO-ACID AMINOTRANSFERASE"/>
    <property type="match status" value="1"/>
</dbReference>
<evidence type="ECO:0000256" key="4">
    <source>
        <dbReference type="ARBA" id="ARBA00004931"/>
    </source>
</evidence>
<dbReference type="Gene3D" id="3.30.470.10">
    <property type="match status" value="1"/>
</dbReference>
<dbReference type="InterPro" id="IPR001544">
    <property type="entry name" value="Aminotrans_IV"/>
</dbReference>
<evidence type="ECO:0000256" key="13">
    <source>
        <dbReference type="ARBA" id="ARBA00049229"/>
    </source>
</evidence>
<accession>A0A0A0D7V1</accession>
<comment type="pathway">
    <text evidence="5">Amino-acid biosynthesis; L-leucine biosynthesis; L-leucine from 3-methyl-2-oxobutanoate: step 4/4.</text>
</comment>
<evidence type="ECO:0000313" key="17">
    <source>
        <dbReference type="Proteomes" id="UP000029995"/>
    </source>
</evidence>
<evidence type="ECO:0000256" key="6">
    <source>
        <dbReference type="ARBA" id="ARBA00009320"/>
    </source>
</evidence>
<reference evidence="16 17" key="1">
    <citation type="submission" date="2014-01" db="EMBL/GenBank/DDBJ databases">
        <title>Genome sequence determination for a cystic fibrosis isolate, Inquilinus limosus.</title>
        <authorList>
            <person name="Pino M."/>
            <person name="Di Conza J."/>
            <person name="Gutkind G."/>
        </authorList>
    </citation>
    <scope>NUCLEOTIDE SEQUENCE [LARGE SCALE GENOMIC DNA]</scope>
    <source>
        <strain evidence="16 17">MP06</strain>
    </source>
</reference>
<dbReference type="InterPro" id="IPR036038">
    <property type="entry name" value="Aminotransferase-like"/>
</dbReference>
<evidence type="ECO:0000256" key="3">
    <source>
        <dbReference type="ARBA" id="ARBA00004824"/>
    </source>
</evidence>
<dbReference type="InterPro" id="IPR043131">
    <property type="entry name" value="BCAT-like_N"/>
</dbReference>
<organism evidence="16 17">
    <name type="scientific">Inquilinus limosus MP06</name>
    <dbReference type="NCBI Taxonomy" id="1398085"/>
    <lineage>
        <taxon>Bacteria</taxon>
        <taxon>Pseudomonadati</taxon>
        <taxon>Pseudomonadota</taxon>
        <taxon>Alphaproteobacteria</taxon>
        <taxon>Rhodospirillales</taxon>
        <taxon>Rhodospirillaceae</taxon>
        <taxon>Inquilinus</taxon>
    </lineage>
</organism>
<evidence type="ECO:0000256" key="7">
    <source>
        <dbReference type="ARBA" id="ARBA00013053"/>
    </source>
</evidence>
<evidence type="ECO:0000256" key="11">
    <source>
        <dbReference type="ARBA" id="ARBA00048212"/>
    </source>
</evidence>
<keyword evidence="16" id="KW-0808">Transferase</keyword>
<keyword evidence="10" id="KW-0028">Amino-acid biosynthesis</keyword>
<evidence type="ECO:0000256" key="10">
    <source>
        <dbReference type="ARBA" id="ARBA00023304"/>
    </source>
</evidence>
<comment type="caution">
    <text evidence="16">The sequence shown here is derived from an EMBL/GenBank/DDBJ whole genome shotgun (WGS) entry which is preliminary data.</text>
</comment>
<evidence type="ECO:0000256" key="2">
    <source>
        <dbReference type="ARBA" id="ARBA00003109"/>
    </source>
</evidence>
<dbReference type="GO" id="GO:0009082">
    <property type="term" value="P:branched-chain amino acid biosynthetic process"/>
    <property type="evidence" value="ECO:0007669"/>
    <property type="project" value="UniProtKB-KW"/>
</dbReference>
<comment type="pathway">
    <text evidence="4">Amino-acid biosynthesis; L-valine biosynthesis; L-valine from pyruvate: step 4/4.</text>
</comment>
<dbReference type="NCBIfam" id="NF009896">
    <property type="entry name" value="PRK13356.1"/>
    <property type="match status" value="1"/>
</dbReference>
<keyword evidence="9 15" id="KW-0663">Pyridoxal phosphate</keyword>
<gene>
    <name evidence="16" type="ORF">P409_13430</name>
</gene>
<comment type="function">
    <text evidence="2">Acts on leucine, isoleucine and valine.</text>
</comment>
<evidence type="ECO:0000313" key="16">
    <source>
        <dbReference type="EMBL" id="KGM33868.1"/>
    </source>
</evidence>
<comment type="cofactor">
    <cofactor evidence="1 15">
        <name>pyridoxal 5'-phosphate</name>
        <dbReference type="ChEBI" id="CHEBI:597326"/>
    </cofactor>
</comment>
<evidence type="ECO:0000256" key="5">
    <source>
        <dbReference type="ARBA" id="ARBA00005072"/>
    </source>
</evidence>
<dbReference type="GO" id="GO:0004084">
    <property type="term" value="F:branched-chain-amino-acid transaminase activity"/>
    <property type="evidence" value="ECO:0007669"/>
    <property type="project" value="UniProtKB-EC"/>
</dbReference>
<dbReference type="GO" id="GO:0005829">
    <property type="term" value="C:cytosol"/>
    <property type="evidence" value="ECO:0007669"/>
    <property type="project" value="TreeGrafter"/>
</dbReference>
<keyword evidence="10" id="KW-0100">Branched-chain amino acid biosynthesis</keyword>
<dbReference type="InterPro" id="IPR043132">
    <property type="entry name" value="BCAT-like_C"/>
</dbReference>
<evidence type="ECO:0000256" key="12">
    <source>
        <dbReference type="ARBA" id="ARBA00048798"/>
    </source>
</evidence>
<dbReference type="AlphaFoldDB" id="A0A0A0D7V1"/>
<comment type="catalytic activity">
    <reaction evidence="12">
        <text>L-isoleucine + 2-oxoglutarate = (S)-3-methyl-2-oxopentanoate + L-glutamate</text>
        <dbReference type="Rhea" id="RHEA:24801"/>
        <dbReference type="ChEBI" id="CHEBI:16810"/>
        <dbReference type="ChEBI" id="CHEBI:29985"/>
        <dbReference type="ChEBI" id="CHEBI:35146"/>
        <dbReference type="ChEBI" id="CHEBI:58045"/>
        <dbReference type="EC" id="2.6.1.42"/>
    </reaction>
</comment>
<evidence type="ECO:0000256" key="8">
    <source>
        <dbReference type="ARBA" id="ARBA00014472"/>
    </source>
</evidence>